<dbReference type="VEuPathDB" id="VectorBase:GPAI024207"/>
<dbReference type="InterPro" id="IPR045107">
    <property type="entry name" value="SAC3/GANP/THP3"/>
</dbReference>
<reference evidence="3" key="2">
    <citation type="submission" date="2020-05" db="UniProtKB">
        <authorList>
            <consortium name="EnsemblMetazoa"/>
        </authorList>
    </citation>
    <scope>IDENTIFICATION</scope>
    <source>
        <strain evidence="3">IAEA</strain>
    </source>
</reference>
<dbReference type="Gene3D" id="1.25.40.990">
    <property type="match status" value="1"/>
</dbReference>
<feature type="domain" description="SAC3/GANP/THP3 conserved" evidence="2">
    <location>
        <begin position="190"/>
        <end position="432"/>
    </location>
</feature>
<keyword evidence="4" id="KW-1185">Reference proteome</keyword>
<evidence type="ECO:0000259" key="2">
    <source>
        <dbReference type="Pfam" id="PF03399"/>
    </source>
</evidence>
<dbReference type="Proteomes" id="UP000092445">
    <property type="component" value="Unassembled WGS sequence"/>
</dbReference>
<accession>A0A1A9ZT92</accession>
<evidence type="ECO:0000256" key="1">
    <source>
        <dbReference type="SAM" id="Coils"/>
    </source>
</evidence>
<dbReference type="PANTHER" id="PTHR12436">
    <property type="entry name" value="80 KDA MCM3-ASSOCIATED PROTEIN"/>
    <property type="match status" value="1"/>
</dbReference>
<proteinExistence type="predicted"/>
<dbReference type="PANTHER" id="PTHR12436:SF3">
    <property type="entry name" value="GERMINAL-CENTER ASSOCIATED NUCLEAR PROTEIN"/>
    <property type="match status" value="1"/>
</dbReference>
<sequence length="1343" mass="154816">MSDNGERAADADKSINYKAIHCERIPELFLNKLEATKHFSKFGTVGRLSYNCTVEYENEQDARIAFREAGNCNGTEFLVSYAVRHDDVAQIQNAEEFIDREMQVRGKVMTIASNFFDVISIPKSLTSDAAIRLNKFITKQNKRTELIDVADNVSKLCVNVKATVIRSDNLKESVSFIGWFGETADLPATMLHTNAIQKYSGISVDQNYSLNPKIRFDSILLTAIFYLMHYITDLSGDAQVFFSDWIRFVRNCLPSICKTITQQKVRSLAAMEPLDQYARFHIDEKNNAEKLITCLQFFKPIYHYLCLKNMLYPREMKFLNSSITLNSIDYKFPWALTHLSGFMQKGKEMKKSLTFFNTLQNNSYIRHPATIKSGQVSYPPSHTSHRSRLRLMTTILQSYKSDRAATSLPLSYLTKILAFENETATINFIKYYYGWQCEKGEVRVHFKDVDRDVKLLVSKPFVSNESEYFLGTGRTLSSRESKLPSDSNTFKVPFSKAPKSLRQRRGRQQKYLLTHRPIADDNLSSASGRKFANCPCFEEFQSFYSKDSYSKFDQPMANKMINSSMAKEWERHMTEKETRRKEQRQCKQLKEEKNNQKITAHETVKQVTQMSLKGMQKGIETISQKSNSFFDELLIGFIEDFICQVYAAMRYENLLLRKYCYRWLIFWRKRKERRQVSDKPSVYMIADNRGHFTRKISRPRQGRNRVVINPYPADVSCDCSFLHERLNLFALISQHLFFQSPSQGQSTAPPPIKYFKLLISLPAGQEELPGFETFCNNWLMKHIEGAQTDTGPFVCGIQQNLALCVRKFVGVEARNEQGGRSEYAADHSDGIICFVSGRNLESSSRKRLGHLLLVSKNYKRIPLAIIAYNCENYDSHSLEQQLGLKHFASVGFIEHYKCFGCQVKKREFNFHHLFEEAVNFIASEAHKRNRSDRQTLVAQSLLQFISKCLGEAMWLRWLESSDENPIFCKLCCIPERVVAIFNRAIDYLIHIIQEDFNEMPEFPYELIEFVPRQILIDCDAPLGVEYFPVDWKDPQRLIFISHVLESIRLPTIEETYPKDMSKDEVVAWLLNYTIHCLPEEDYYYIVEHAGRAQEEFFKQVDFLNNQKIGVITPQMLNYVQIIKHIAYSRIDAVTKKLSDEQLAIPVIYMCKALENYRALPWWLDVGTLDEVTVIRNRAPAPAPAPALAPAPAPAQAPAEIVPQMNRTEASKKVVAHERPGILHVFIEEHPQPSNRQRRVAPYHKNAHHIEPRLNETFHQPKSEKVLAGSDKLHENKVQAQGLDVAVPQPLAAPPYENDGYFVDMTGAVATAMQIINTIDALEETVERPRSPLRSNEAFFPFNE</sequence>
<dbReference type="GO" id="GO:0070390">
    <property type="term" value="C:transcription export complex 2"/>
    <property type="evidence" value="ECO:0007669"/>
    <property type="project" value="TreeGrafter"/>
</dbReference>
<keyword evidence="1" id="KW-0175">Coiled coil</keyword>
<reference evidence="4" key="1">
    <citation type="submission" date="2014-03" db="EMBL/GenBank/DDBJ databases">
        <authorList>
            <person name="Aksoy S."/>
            <person name="Warren W."/>
            <person name="Wilson R.K."/>
        </authorList>
    </citation>
    <scope>NUCLEOTIDE SEQUENCE [LARGE SCALE GENOMIC DNA]</scope>
    <source>
        <strain evidence="4">IAEA</strain>
    </source>
</reference>
<organism evidence="3 4">
    <name type="scientific">Glossina pallidipes</name>
    <name type="common">Tsetse fly</name>
    <dbReference type="NCBI Taxonomy" id="7398"/>
    <lineage>
        <taxon>Eukaryota</taxon>
        <taxon>Metazoa</taxon>
        <taxon>Ecdysozoa</taxon>
        <taxon>Arthropoda</taxon>
        <taxon>Hexapoda</taxon>
        <taxon>Insecta</taxon>
        <taxon>Pterygota</taxon>
        <taxon>Neoptera</taxon>
        <taxon>Endopterygota</taxon>
        <taxon>Diptera</taxon>
        <taxon>Brachycera</taxon>
        <taxon>Muscomorpha</taxon>
        <taxon>Hippoboscoidea</taxon>
        <taxon>Glossinidae</taxon>
        <taxon>Glossina</taxon>
    </lineage>
</organism>
<protein>
    <recommendedName>
        <fullName evidence="2">SAC3/GANP/THP3 conserved domain-containing protein</fullName>
    </recommendedName>
</protein>
<dbReference type="Pfam" id="PF03399">
    <property type="entry name" value="SAC3_GANP"/>
    <property type="match status" value="1"/>
</dbReference>
<name>A0A1A9ZT92_GLOPL</name>
<dbReference type="InterPro" id="IPR005062">
    <property type="entry name" value="SAC3/GANP/THP3_conserved"/>
</dbReference>
<evidence type="ECO:0000313" key="3">
    <source>
        <dbReference type="EnsemblMetazoa" id="GPAI024207-PA"/>
    </source>
</evidence>
<dbReference type="EnsemblMetazoa" id="GPAI024207-RA">
    <property type="protein sequence ID" value="GPAI024207-PA"/>
    <property type="gene ID" value="GPAI024207"/>
</dbReference>
<feature type="coiled-coil region" evidence="1">
    <location>
        <begin position="572"/>
        <end position="599"/>
    </location>
</feature>
<dbReference type="GO" id="GO:0005737">
    <property type="term" value="C:cytoplasm"/>
    <property type="evidence" value="ECO:0007669"/>
    <property type="project" value="TreeGrafter"/>
</dbReference>
<dbReference type="GO" id="GO:0006406">
    <property type="term" value="P:mRNA export from nucleus"/>
    <property type="evidence" value="ECO:0007669"/>
    <property type="project" value="TreeGrafter"/>
</dbReference>
<dbReference type="STRING" id="7398.A0A1A9ZT92"/>
<evidence type="ECO:0000313" key="4">
    <source>
        <dbReference type="Proteomes" id="UP000092445"/>
    </source>
</evidence>